<proteinExistence type="predicted"/>
<name>A0A812QTS7_9DINO</name>
<protein>
    <submittedName>
        <fullName evidence="2">Uncharacterized protein</fullName>
    </submittedName>
</protein>
<sequence>MAEEAKPEDSCPAKDTRSTCADPMWLEDPSSMAADAAGFDKALKEIMEQFVDDISDEDSKEPSSLPPKPVATPCRCPDNMETLLTCYDSDEEAEILQAWSGKTAQQDCAVPPSGGSSCLEVASVGSNDGSLLDFEDDVTLRLGEYSPSPMDHDDDGMDGDVAKDTGRGSQTGPDEALMDTYVDDSEPIWLSESFVDTYVDESQPMPNANVAAAGTLPGCTQIIPTATGPAELRDPEPEPLEDSEEAGMQCTDPT</sequence>
<feature type="region of interest" description="Disordered" evidence="1">
    <location>
        <begin position="142"/>
        <end position="177"/>
    </location>
</feature>
<evidence type="ECO:0000313" key="3">
    <source>
        <dbReference type="Proteomes" id="UP000604046"/>
    </source>
</evidence>
<evidence type="ECO:0000313" key="2">
    <source>
        <dbReference type="EMBL" id="CAE7403803.1"/>
    </source>
</evidence>
<feature type="region of interest" description="Disordered" evidence="1">
    <location>
        <begin position="221"/>
        <end position="254"/>
    </location>
</feature>
<dbReference type="EMBL" id="CAJNDS010002270">
    <property type="protein sequence ID" value="CAE7403803.1"/>
    <property type="molecule type" value="Genomic_DNA"/>
</dbReference>
<evidence type="ECO:0000256" key="1">
    <source>
        <dbReference type="SAM" id="MobiDB-lite"/>
    </source>
</evidence>
<organism evidence="2 3">
    <name type="scientific">Symbiodinium natans</name>
    <dbReference type="NCBI Taxonomy" id="878477"/>
    <lineage>
        <taxon>Eukaryota</taxon>
        <taxon>Sar</taxon>
        <taxon>Alveolata</taxon>
        <taxon>Dinophyceae</taxon>
        <taxon>Suessiales</taxon>
        <taxon>Symbiodiniaceae</taxon>
        <taxon>Symbiodinium</taxon>
    </lineage>
</organism>
<feature type="region of interest" description="Disordered" evidence="1">
    <location>
        <begin position="54"/>
        <end position="73"/>
    </location>
</feature>
<comment type="caution">
    <text evidence="2">The sequence shown here is derived from an EMBL/GenBank/DDBJ whole genome shotgun (WGS) entry which is preliminary data.</text>
</comment>
<keyword evidence="3" id="KW-1185">Reference proteome</keyword>
<reference evidence="2" key="1">
    <citation type="submission" date="2021-02" db="EMBL/GenBank/DDBJ databases">
        <authorList>
            <person name="Dougan E. K."/>
            <person name="Rhodes N."/>
            <person name="Thang M."/>
            <person name="Chan C."/>
        </authorList>
    </citation>
    <scope>NUCLEOTIDE SEQUENCE</scope>
</reference>
<feature type="compositionally biased region" description="Basic and acidic residues" evidence="1">
    <location>
        <begin position="1"/>
        <end position="17"/>
    </location>
</feature>
<dbReference type="AlphaFoldDB" id="A0A812QTS7"/>
<gene>
    <name evidence="2" type="ORF">SNAT2548_LOCUS21973</name>
</gene>
<accession>A0A812QTS7</accession>
<feature type="region of interest" description="Disordered" evidence="1">
    <location>
        <begin position="1"/>
        <end position="26"/>
    </location>
</feature>
<dbReference type="Proteomes" id="UP000604046">
    <property type="component" value="Unassembled WGS sequence"/>
</dbReference>